<organism evidence="2 3">
    <name type="scientific">Gordonia mangrovi</name>
    <dbReference type="NCBI Taxonomy" id="2665643"/>
    <lineage>
        <taxon>Bacteria</taxon>
        <taxon>Bacillati</taxon>
        <taxon>Actinomycetota</taxon>
        <taxon>Actinomycetes</taxon>
        <taxon>Mycobacteriales</taxon>
        <taxon>Gordoniaceae</taxon>
        <taxon>Gordonia</taxon>
    </lineage>
</organism>
<gene>
    <name evidence="2" type="ORF">GIY30_19215</name>
</gene>
<reference evidence="2 3" key="1">
    <citation type="submission" date="2019-11" db="EMBL/GenBank/DDBJ databases">
        <title>Gordonia sp. nov., a novel actinobacterium isolated from mangrove soil in Hainan.</title>
        <authorList>
            <person name="Huang X."/>
            <person name="Xie Y."/>
            <person name="Chu X."/>
            <person name="Xiao K."/>
        </authorList>
    </citation>
    <scope>NUCLEOTIDE SEQUENCE [LARGE SCALE GENOMIC DNA]</scope>
    <source>
        <strain evidence="2 3">HNM0687</strain>
    </source>
</reference>
<dbReference type="PANTHER" id="PTHR48228">
    <property type="entry name" value="SUCCINYL-COA--D-CITRAMALATE COA-TRANSFERASE"/>
    <property type="match status" value="1"/>
</dbReference>
<dbReference type="AlphaFoldDB" id="A0A6L7GV72"/>
<keyword evidence="2" id="KW-0808">Transferase</keyword>
<dbReference type="SUPFAM" id="SSF89796">
    <property type="entry name" value="CoA-transferase family III (CaiB/BaiF)"/>
    <property type="match status" value="1"/>
</dbReference>
<dbReference type="Pfam" id="PF02515">
    <property type="entry name" value="CoA_transf_3"/>
    <property type="match status" value="1"/>
</dbReference>
<evidence type="ECO:0000313" key="2">
    <source>
        <dbReference type="EMBL" id="MXP23473.1"/>
    </source>
</evidence>
<dbReference type="InterPro" id="IPR044855">
    <property type="entry name" value="CoA-Trfase_III_dom3_sf"/>
</dbReference>
<evidence type="ECO:0000313" key="3">
    <source>
        <dbReference type="Proteomes" id="UP000475545"/>
    </source>
</evidence>
<proteinExistence type="predicted"/>
<dbReference type="Gene3D" id="3.30.1540.10">
    <property type="entry name" value="formyl-coa transferase, domain 3"/>
    <property type="match status" value="1"/>
</dbReference>
<evidence type="ECO:0000256" key="1">
    <source>
        <dbReference type="SAM" id="MobiDB-lite"/>
    </source>
</evidence>
<dbReference type="Gene3D" id="3.40.50.10540">
    <property type="entry name" value="Crotonobetainyl-coa:carnitine coa-transferase, domain 1"/>
    <property type="match status" value="1"/>
</dbReference>
<comment type="caution">
    <text evidence="2">The sequence shown here is derived from an EMBL/GenBank/DDBJ whole genome shotgun (WGS) entry which is preliminary data.</text>
</comment>
<dbReference type="PANTHER" id="PTHR48228:SF5">
    <property type="entry name" value="ALPHA-METHYLACYL-COA RACEMASE"/>
    <property type="match status" value="1"/>
</dbReference>
<dbReference type="InterPro" id="IPR023606">
    <property type="entry name" value="CoA-Trfase_III_dom_1_sf"/>
</dbReference>
<feature type="compositionally biased region" description="Low complexity" evidence="1">
    <location>
        <begin position="341"/>
        <end position="353"/>
    </location>
</feature>
<dbReference type="Proteomes" id="UP000475545">
    <property type="component" value="Unassembled WGS sequence"/>
</dbReference>
<sequence>MINNDVRSGPIAGIRVVEFAGIGPGPHAAMLLADLGADVVRVQRPGLLPPPGRTADQQERGRSHVVEADLKSPNDIAEIRALINRADVVIEGFRPGVVERLGLGPDACLEGNPRLIYARMTGWGQAGPLAMNAGHDINYIALSGVLHAMGPAHDTPQPPLNMIGDFGGGSLYLVIGVLAAIVERERSGAGQVVDAAMVDGTLSLSHFIRSLRAIDQFSDERGTNLLDGSAPFYRTYETGDGGYVAVGALEEGFYTQFVAGLGLDAQDLPDRFDRENWASLYETFAESFRSRTRDEWADIFAQSDACVTPVLTFAETASHEHIVARESMVEIDGVHQHRPAPRFSRSSPSTPTAPRREASDPSSIWRAEDV</sequence>
<name>A0A6L7GV72_9ACTN</name>
<keyword evidence="3" id="KW-1185">Reference proteome</keyword>
<dbReference type="GO" id="GO:0016740">
    <property type="term" value="F:transferase activity"/>
    <property type="evidence" value="ECO:0007669"/>
    <property type="project" value="UniProtKB-KW"/>
</dbReference>
<accession>A0A6L7GV72</accession>
<feature type="region of interest" description="Disordered" evidence="1">
    <location>
        <begin position="336"/>
        <end position="370"/>
    </location>
</feature>
<dbReference type="InterPro" id="IPR050509">
    <property type="entry name" value="CoA-transferase_III"/>
</dbReference>
<dbReference type="EMBL" id="WMBR01000005">
    <property type="protein sequence ID" value="MXP23473.1"/>
    <property type="molecule type" value="Genomic_DNA"/>
</dbReference>
<protein>
    <submittedName>
        <fullName evidence="2">CoA transferase</fullName>
    </submittedName>
</protein>
<dbReference type="InterPro" id="IPR003673">
    <property type="entry name" value="CoA-Trfase_fam_III"/>
</dbReference>
<dbReference type="RefSeq" id="WP_160903628.1">
    <property type="nucleotide sequence ID" value="NZ_CP102850.1"/>
</dbReference>